<feature type="compositionally biased region" description="Low complexity" evidence="1">
    <location>
        <begin position="28"/>
        <end position="48"/>
    </location>
</feature>
<dbReference type="Proteomes" id="UP000759537">
    <property type="component" value="Unassembled WGS sequence"/>
</dbReference>
<reference evidence="2" key="1">
    <citation type="submission" date="2019-10" db="EMBL/GenBank/DDBJ databases">
        <authorList>
            <consortium name="DOE Joint Genome Institute"/>
            <person name="Kuo A."/>
            <person name="Miyauchi S."/>
            <person name="Kiss E."/>
            <person name="Drula E."/>
            <person name="Kohler A."/>
            <person name="Sanchez-Garcia M."/>
            <person name="Andreopoulos B."/>
            <person name="Barry K.W."/>
            <person name="Bonito G."/>
            <person name="Buee M."/>
            <person name="Carver A."/>
            <person name="Chen C."/>
            <person name="Cichocki N."/>
            <person name="Clum A."/>
            <person name="Culley D."/>
            <person name="Crous P.W."/>
            <person name="Fauchery L."/>
            <person name="Girlanda M."/>
            <person name="Hayes R."/>
            <person name="Keri Z."/>
            <person name="LaButti K."/>
            <person name="Lipzen A."/>
            <person name="Lombard V."/>
            <person name="Magnuson J."/>
            <person name="Maillard F."/>
            <person name="Morin E."/>
            <person name="Murat C."/>
            <person name="Nolan M."/>
            <person name="Ohm R."/>
            <person name="Pangilinan J."/>
            <person name="Pereira M."/>
            <person name="Perotto S."/>
            <person name="Peter M."/>
            <person name="Riley R."/>
            <person name="Sitrit Y."/>
            <person name="Stielow B."/>
            <person name="Szollosi G."/>
            <person name="Zifcakova L."/>
            <person name="Stursova M."/>
            <person name="Spatafora J.W."/>
            <person name="Tedersoo L."/>
            <person name="Vaario L.-M."/>
            <person name="Yamada A."/>
            <person name="Yan M."/>
            <person name="Wang P."/>
            <person name="Xu J."/>
            <person name="Bruns T."/>
            <person name="Baldrian P."/>
            <person name="Vilgalys R."/>
            <person name="Henrissat B."/>
            <person name="Grigoriev I.V."/>
            <person name="Hibbett D."/>
            <person name="Nagy L.G."/>
            <person name="Martin F.M."/>
        </authorList>
    </citation>
    <scope>NUCLEOTIDE SEQUENCE</scope>
    <source>
        <strain evidence="2">Prilba</strain>
    </source>
</reference>
<gene>
    <name evidence="2" type="ORF">DFH94DRAFT_693458</name>
</gene>
<feature type="region of interest" description="Disordered" evidence="1">
    <location>
        <begin position="324"/>
        <end position="345"/>
    </location>
</feature>
<organism evidence="2 3">
    <name type="scientific">Russula ochroleuca</name>
    <dbReference type="NCBI Taxonomy" id="152965"/>
    <lineage>
        <taxon>Eukaryota</taxon>
        <taxon>Fungi</taxon>
        <taxon>Dikarya</taxon>
        <taxon>Basidiomycota</taxon>
        <taxon>Agaricomycotina</taxon>
        <taxon>Agaricomycetes</taxon>
        <taxon>Russulales</taxon>
        <taxon>Russulaceae</taxon>
        <taxon>Russula</taxon>
    </lineage>
</organism>
<feature type="region of interest" description="Disordered" evidence="1">
    <location>
        <begin position="1"/>
        <end position="124"/>
    </location>
</feature>
<feature type="compositionally biased region" description="Low complexity" evidence="1">
    <location>
        <begin position="79"/>
        <end position="102"/>
    </location>
</feature>
<dbReference type="EMBL" id="WHVB01000010">
    <property type="protein sequence ID" value="KAF8479079.1"/>
    <property type="molecule type" value="Genomic_DNA"/>
</dbReference>
<feature type="compositionally biased region" description="Polar residues" evidence="1">
    <location>
        <begin position="49"/>
        <end position="61"/>
    </location>
</feature>
<keyword evidence="3" id="KW-1185">Reference proteome</keyword>
<name>A0A9P5MUK8_9AGAM</name>
<evidence type="ECO:0000313" key="2">
    <source>
        <dbReference type="EMBL" id="KAF8479079.1"/>
    </source>
</evidence>
<feature type="compositionally biased region" description="Basic and acidic residues" evidence="1">
    <location>
        <begin position="1"/>
        <end position="11"/>
    </location>
</feature>
<dbReference type="OrthoDB" id="10266026at2759"/>
<protein>
    <submittedName>
        <fullName evidence="2">Uncharacterized protein</fullName>
    </submittedName>
</protein>
<sequence>MLVLPEPREHSPPTNNGPPTKKRKHNPPSHSSAADSPAPSDPLSLSNPTGTENVVLPTSTTSPRDHSSPSPARPPSSPSPMTRPTTTPTNSRTTASASATCPLASPPRAPPSPSARSRAHRSPFVKVTQDGLGLLDEKGFRSARCNAPVHQGQWYMSTEAAPARPTSLARLKARARVRTNTVVPVGSGDVVGLYISLRALCPASKREPHDPAHVKRERIAIEFKGQEYIERLWANPNAPPSHSTRIKSRLLRQWVMPGHSLPRAVRLPSAARMAQAKCRTTREGTLEHKESHFYDGSLGYFPPISLFNGARIRLNPGPDFASLPPDIDAIPGDDDDDPPLPDADAAASTRTWCSLCERYAEFMGEQWTLDKFEENPARVKAAQCAEHSGRSGKED</sequence>
<dbReference type="InterPro" id="IPR037353">
    <property type="entry name" value="ASH2"/>
</dbReference>
<proteinExistence type="predicted"/>
<evidence type="ECO:0000256" key="1">
    <source>
        <dbReference type="SAM" id="MobiDB-lite"/>
    </source>
</evidence>
<accession>A0A9P5MUK8</accession>
<dbReference type="PANTHER" id="PTHR10598:SF0">
    <property type="entry name" value="SET1_ASH2 HISTONE METHYLTRANSFERASE COMPLEX SUBUNIT ASH2"/>
    <property type="match status" value="1"/>
</dbReference>
<evidence type="ECO:0000313" key="3">
    <source>
        <dbReference type="Proteomes" id="UP000759537"/>
    </source>
</evidence>
<dbReference type="GO" id="GO:0000976">
    <property type="term" value="F:transcription cis-regulatory region binding"/>
    <property type="evidence" value="ECO:0007669"/>
    <property type="project" value="TreeGrafter"/>
</dbReference>
<reference evidence="2" key="2">
    <citation type="journal article" date="2020" name="Nat. Commun.">
        <title>Large-scale genome sequencing of mycorrhizal fungi provides insights into the early evolution of symbiotic traits.</title>
        <authorList>
            <person name="Miyauchi S."/>
            <person name="Kiss E."/>
            <person name="Kuo A."/>
            <person name="Drula E."/>
            <person name="Kohler A."/>
            <person name="Sanchez-Garcia M."/>
            <person name="Morin E."/>
            <person name="Andreopoulos B."/>
            <person name="Barry K.W."/>
            <person name="Bonito G."/>
            <person name="Buee M."/>
            <person name="Carver A."/>
            <person name="Chen C."/>
            <person name="Cichocki N."/>
            <person name="Clum A."/>
            <person name="Culley D."/>
            <person name="Crous P.W."/>
            <person name="Fauchery L."/>
            <person name="Girlanda M."/>
            <person name="Hayes R.D."/>
            <person name="Keri Z."/>
            <person name="LaButti K."/>
            <person name="Lipzen A."/>
            <person name="Lombard V."/>
            <person name="Magnuson J."/>
            <person name="Maillard F."/>
            <person name="Murat C."/>
            <person name="Nolan M."/>
            <person name="Ohm R.A."/>
            <person name="Pangilinan J."/>
            <person name="Pereira M.F."/>
            <person name="Perotto S."/>
            <person name="Peter M."/>
            <person name="Pfister S."/>
            <person name="Riley R."/>
            <person name="Sitrit Y."/>
            <person name="Stielow J.B."/>
            <person name="Szollosi G."/>
            <person name="Zifcakova L."/>
            <person name="Stursova M."/>
            <person name="Spatafora J.W."/>
            <person name="Tedersoo L."/>
            <person name="Vaario L.M."/>
            <person name="Yamada A."/>
            <person name="Yan M."/>
            <person name="Wang P."/>
            <person name="Xu J."/>
            <person name="Bruns T."/>
            <person name="Baldrian P."/>
            <person name="Vilgalys R."/>
            <person name="Dunand C."/>
            <person name="Henrissat B."/>
            <person name="Grigoriev I.V."/>
            <person name="Hibbett D."/>
            <person name="Nagy L.G."/>
            <person name="Martin F.M."/>
        </authorList>
    </citation>
    <scope>NUCLEOTIDE SEQUENCE</scope>
    <source>
        <strain evidence="2">Prilba</strain>
    </source>
</reference>
<dbReference type="GO" id="GO:0048188">
    <property type="term" value="C:Set1C/COMPASS complex"/>
    <property type="evidence" value="ECO:0007669"/>
    <property type="project" value="InterPro"/>
</dbReference>
<dbReference type="PANTHER" id="PTHR10598">
    <property type="entry name" value="SET1/ASH2 HISTONE METHYLTRANSFERASE COMPLEX SUBUNIT ASH2"/>
    <property type="match status" value="1"/>
</dbReference>
<comment type="caution">
    <text evidence="2">The sequence shown here is derived from an EMBL/GenBank/DDBJ whole genome shotgun (WGS) entry which is preliminary data.</text>
</comment>
<feature type="compositionally biased region" description="Pro residues" evidence="1">
    <location>
        <begin position="104"/>
        <end position="113"/>
    </location>
</feature>
<dbReference type="AlphaFoldDB" id="A0A9P5MUK8"/>